<feature type="non-terminal residue" evidence="2">
    <location>
        <position position="1"/>
    </location>
</feature>
<protein>
    <submittedName>
        <fullName evidence="2">9508_t:CDS:1</fullName>
    </submittedName>
</protein>
<dbReference type="OrthoDB" id="2416522at2759"/>
<keyword evidence="3" id="KW-1185">Reference proteome</keyword>
<dbReference type="Proteomes" id="UP000789396">
    <property type="component" value="Unassembled WGS sequence"/>
</dbReference>
<comment type="caution">
    <text evidence="2">The sequence shown here is derived from an EMBL/GenBank/DDBJ whole genome shotgun (WGS) entry which is preliminary data.</text>
</comment>
<reference evidence="2" key="1">
    <citation type="submission" date="2021-06" db="EMBL/GenBank/DDBJ databases">
        <authorList>
            <person name="Kallberg Y."/>
            <person name="Tangrot J."/>
            <person name="Rosling A."/>
        </authorList>
    </citation>
    <scope>NUCLEOTIDE SEQUENCE</scope>
    <source>
        <strain evidence="2">IN212</strain>
    </source>
</reference>
<dbReference type="Pfam" id="PF07707">
    <property type="entry name" value="BACK"/>
    <property type="match status" value="1"/>
</dbReference>
<feature type="domain" description="BACK" evidence="1">
    <location>
        <begin position="42"/>
        <end position="114"/>
    </location>
</feature>
<organism evidence="2 3">
    <name type="scientific">Racocetra fulgida</name>
    <dbReference type="NCBI Taxonomy" id="60492"/>
    <lineage>
        <taxon>Eukaryota</taxon>
        <taxon>Fungi</taxon>
        <taxon>Fungi incertae sedis</taxon>
        <taxon>Mucoromycota</taxon>
        <taxon>Glomeromycotina</taxon>
        <taxon>Glomeromycetes</taxon>
        <taxon>Diversisporales</taxon>
        <taxon>Gigasporaceae</taxon>
        <taxon>Racocetra</taxon>
    </lineage>
</organism>
<dbReference type="Gene3D" id="1.25.40.420">
    <property type="match status" value="1"/>
</dbReference>
<evidence type="ECO:0000313" key="3">
    <source>
        <dbReference type="Proteomes" id="UP000789396"/>
    </source>
</evidence>
<proteinExistence type="predicted"/>
<evidence type="ECO:0000259" key="1">
    <source>
        <dbReference type="Pfam" id="PF07707"/>
    </source>
</evidence>
<sequence>AEVLLKLLIALDELYFDDLIEDLLVAFFKQGAQWIRENFVYVYKISLQHHKFTQLSEYVDDIIQYEPEVLLHSREFVELEESELLPILDRDNFCVEDEAEIWDRIIEWGCAQQNSHLSTDPSEWSGEDIESMKLTLKNFIPLVRFFTMSSDKFYKHVRPYEKILGNICEQVLQSYLIKGWQPRDIRVLPRRNKASRANSKLLNNRQIREIYKKIYSKKPKKSRFIEDAYTMVLLEPTQYETFCVDPTVIVFRIVELDIVIGGYNPFKTKYSLISHSPTFKSKLEYSFMFKIDDEKIKFSSIVGTKEFKLQY</sequence>
<evidence type="ECO:0000313" key="2">
    <source>
        <dbReference type="EMBL" id="CAG8758605.1"/>
    </source>
</evidence>
<accession>A0A9N9NS16</accession>
<dbReference type="InterPro" id="IPR011705">
    <property type="entry name" value="BACK"/>
</dbReference>
<feature type="non-terminal residue" evidence="2">
    <location>
        <position position="311"/>
    </location>
</feature>
<dbReference type="EMBL" id="CAJVPZ010039975">
    <property type="protein sequence ID" value="CAG8758605.1"/>
    <property type="molecule type" value="Genomic_DNA"/>
</dbReference>
<dbReference type="AlphaFoldDB" id="A0A9N9NS16"/>
<gene>
    <name evidence="2" type="ORF">RFULGI_LOCUS14133</name>
</gene>
<name>A0A9N9NS16_9GLOM</name>